<dbReference type="Proteomes" id="UP001198163">
    <property type="component" value="Unassembled WGS sequence"/>
</dbReference>
<comment type="catalytic activity">
    <reaction evidence="1">
        <text>ATP + protein L-histidine = ADP + protein N-phospho-L-histidine.</text>
        <dbReference type="EC" id="2.7.13.3"/>
    </reaction>
</comment>
<feature type="transmembrane region" description="Helical" evidence="15">
    <location>
        <begin position="12"/>
        <end position="33"/>
    </location>
</feature>
<dbReference type="GO" id="GO:0000155">
    <property type="term" value="F:phosphorelay sensor kinase activity"/>
    <property type="evidence" value="ECO:0007669"/>
    <property type="project" value="InterPro"/>
</dbReference>
<evidence type="ECO:0000256" key="13">
    <source>
        <dbReference type="ARBA" id="ARBA00023136"/>
    </source>
</evidence>
<dbReference type="InterPro" id="IPR050640">
    <property type="entry name" value="Bact_2-comp_sensor_kinase"/>
</dbReference>
<dbReference type="SUPFAM" id="SSF55874">
    <property type="entry name" value="ATPase domain of HSP90 chaperone/DNA topoisomerase II/histidine kinase"/>
    <property type="match status" value="1"/>
</dbReference>
<reference evidence="18" key="1">
    <citation type="submission" date="2021-08" db="EMBL/GenBank/DDBJ databases">
        <title>Comparative analyses of Brucepasteria parasyntrophica and Teretinema zuelzerae.</title>
        <authorList>
            <person name="Song Y."/>
            <person name="Brune A."/>
        </authorList>
    </citation>
    <scope>NUCLEOTIDE SEQUENCE</scope>
    <source>
        <strain evidence="18">DSM 1903</strain>
    </source>
</reference>
<dbReference type="InterPro" id="IPR003660">
    <property type="entry name" value="HAMP_dom"/>
</dbReference>
<evidence type="ECO:0000256" key="1">
    <source>
        <dbReference type="ARBA" id="ARBA00000085"/>
    </source>
</evidence>
<evidence type="ECO:0000256" key="10">
    <source>
        <dbReference type="ARBA" id="ARBA00022840"/>
    </source>
</evidence>
<dbReference type="Pfam" id="PF06580">
    <property type="entry name" value="His_kinase"/>
    <property type="match status" value="1"/>
</dbReference>
<evidence type="ECO:0000256" key="2">
    <source>
        <dbReference type="ARBA" id="ARBA00004651"/>
    </source>
</evidence>
<dbReference type="PANTHER" id="PTHR34220">
    <property type="entry name" value="SENSOR HISTIDINE KINASE YPDA"/>
    <property type="match status" value="1"/>
</dbReference>
<dbReference type="EC" id="2.7.13.3" evidence="3"/>
<keyword evidence="4" id="KW-1003">Cell membrane</keyword>
<dbReference type="PROSITE" id="PS50109">
    <property type="entry name" value="HIS_KIN"/>
    <property type="match status" value="1"/>
</dbReference>
<dbReference type="AlphaFoldDB" id="A0AAE3JHS9"/>
<keyword evidence="6" id="KW-0808">Transferase</keyword>
<comment type="subcellular location">
    <subcellularLocation>
        <location evidence="2">Cell membrane</location>
        <topology evidence="2">Multi-pass membrane protein</topology>
    </subcellularLocation>
</comment>
<feature type="transmembrane region" description="Helical" evidence="15">
    <location>
        <begin position="179"/>
        <end position="196"/>
    </location>
</feature>
<organism evidence="18 19">
    <name type="scientific">Teretinema zuelzerae</name>
    <dbReference type="NCBI Taxonomy" id="156"/>
    <lineage>
        <taxon>Bacteria</taxon>
        <taxon>Pseudomonadati</taxon>
        <taxon>Spirochaetota</taxon>
        <taxon>Spirochaetia</taxon>
        <taxon>Spirochaetales</taxon>
        <taxon>Treponemataceae</taxon>
        <taxon>Teretinema</taxon>
    </lineage>
</organism>
<keyword evidence="13 15" id="KW-0472">Membrane</keyword>
<evidence type="ECO:0000256" key="3">
    <source>
        <dbReference type="ARBA" id="ARBA00012438"/>
    </source>
</evidence>
<dbReference type="InterPro" id="IPR004358">
    <property type="entry name" value="Sig_transdc_His_kin-like_C"/>
</dbReference>
<dbReference type="InterPro" id="IPR005467">
    <property type="entry name" value="His_kinase_dom"/>
</dbReference>
<evidence type="ECO:0000256" key="4">
    <source>
        <dbReference type="ARBA" id="ARBA00022475"/>
    </source>
</evidence>
<evidence type="ECO:0000256" key="5">
    <source>
        <dbReference type="ARBA" id="ARBA00022553"/>
    </source>
</evidence>
<keyword evidence="8" id="KW-0547">Nucleotide-binding</keyword>
<comment type="caution">
    <text evidence="18">The sequence shown here is derived from an EMBL/GenBank/DDBJ whole genome shotgun (WGS) entry which is preliminary data.</text>
</comment>
<dbReference type="RefSeq" id="WP_230752305.1">
    <property type="nucleotide sequence ID" value="NZ_JAINWA010000001.1"/>
</dbReference>
<dbReference type="Pfam" id="PF00672">
    <property type="entry name" value="HAMP"/>
    <property type="match status" value="1"/>
</dbReference>
<dbReference type="EMBL" id="JAINWA010000001">
    <property type="protein sequence ID" value="MCD1653368.1"/>
    <property type="molecule type" value="Genomic_DNA"/>
</dbReference>
<dbReference type="SMART" id="SM00387">
    <property type="entry name" value="HATPase_c"/>
    <property type="match status" value="1"/>
</dbReference>
<accession>A0AAE3JHS9</accession>
<dbReference type="SUPFAM" id="SSF158472">
    <property type="entry name" value="HAMP domain-like"/>
    <property type="match status" value="1"/>
</dbReference>
<dbReference type="Gene3D" id="3.30.565.10">
    <property type="entry name" value="Histidine kinase-like ATPase, C-terminal domain"/>
    <property type="match status" value="1"/>
</dbReference>
<dbReference type="Gene3D" id="6.10.340.10">
    <property type="match status" value="1"/>
</dbReference>
<evidence type="ECO:0000259" key="16">
    <source>
        <dbReference type="PROSITE" id="PS50109"/>
    </source>
</evidence>
<protein>
    <recommendedName>
        <fullName evidence="3">histidine kinase</fullName>
        <ecNumber evidence="3">2.7.13.3</ecNumber>
    </recommendedName>
</protein>
<evidence type="ECO:0000313" key="18">
    <source>
        <dbReference type="EMBL" id="MCD1653368.1"/>
    </source>
</evidence>
<keyword evidence="12" id="KW-0902">Two-component regulatory system</keyword>
<keyword evidence="14" id="KW-0175">Coiled coil</keyword>
<feature type="domain" description="Histidine kinase" evidence="16">
    <location>
        <begin position="363"/>
        <end position="473"/>
    </location>
</feature>
<keyword evidence="5" id="KW-0597">Phosphoprotein</keyword>
<dbReference type="InterPro" id="IPR003594">
    <property type="entry name" value="HATPase_dom"/>
</dbReference>
<keyword evidence="7 15" id="KW-0812">Transmembrane</keyword>
<evidence type="ECO:0000256" key="9">
    <source>
        <dbReference type="ARBA" id="ARBA00022777"/>
    </source>
</evidence>
<dbReference type="PROSITE" id="PS50885">
    <property type="entry name" value="HAMP"/>
    <property type="match status" value="1"/>
</dbReference>
<evidence type="ECO:0000256" key="6">
    <source>
        <dbReference type="ARBA" id="ARBA00022679"/>
    </source>
</evidence>
<keyword evidence="11 15" id="KW-1133">Transmembrane helix</keyword>
<feature type="domain" description="HAMP" evidence="17">
    <location>
        <begin position="204"/>
        <end position="256"/>
    </location>
</feature>
<dbReference type="PRINTS" id="PR00344">
    <property type="entry name" value="BCTRLSENSOR"/>
</dbReference>
<proteinExistence type="predicted"/>
<evidence type="ECO:0000313" key="19">
    <source>
        <dbReference type="Proteomes" id="UP001198163"/>
    </source>
</evidence>
<dbReference type="GO" id="GO:0005524">
    <property type="term" value="F:ATP binding"/>
    <property type="evidence" value="ECO:0007669"/>
    <property type="project" value="UniProtKB-KW"/>
</dbReference>
<evidence type="ECO:0000256" key="7">
    <source>
        <dbReference type="ARBA" id="ARBA00022692"/>
    </source>
</evidence>
<dbReference type="PANTHER" id="PTHR34220:SF11">
    <property type="entry name" value="SENSOR PROTEIN KINASE HPTS"/>
    <property type="match status" value="1"/>
</dbReference>
<dbReference type="InterPro" id="IPR010559">
    <property type="entry name" value="Sig_transdc_His_kin_internal"/>
</dbReference>
<dbReference type="CDD" id="cd06225">
    <property type="entry name" value="HAMP"/>
    <property type="match status" value="1"/>
</dbReference>
<dbReference type="GO" id="GO:0005886">
    <property type="term" value="C:plasma membrane"/>
    <property type="evidence" value="ECO:0007669"/>
    <property type="project" value="UniProtKB-SubCell"/>
</dbReference>
<evidence type="ECO:0000256" key="14">
    <source>
        <dbReference type="SAM" id="Coils"/>
    </source>
</evidence>
<feature type="coiled-coil region" evidence="14">
    <location>
        <begin position="237"/>
        <end position="276"/>
    </location>
</feature>
<evidence type="ECO:0000259" key="17">
    <source>
        <dbReference type="PROSITE" id="PS50885"/>
    </source>
</evidence>
<keyword evidence="9 18" id="KW-0418">Kinase</keyword>
<dbReference type="SMART" id="SM00304">
    <property type="entry name" value="HAMP"/>
    <property type="match status" value="1"/>
</dbReference>
<sequence length="492" mass="55863">MMRSDSIRKALKFTNIVMILASIVPFIINTLYYNITLNQYEGIIENVYSANSLSSNLKNDIYTTMWNIVTGKTTFKDNTQYALIGRIRENLDELEKNANSEDNGYLVQVARNTLETMESYVNSIGDNIARERPVRENEELLGEIASVSDLLYDVIQKFVAAEMELAHIQNAKIRQSMDLMTLTQVLLFFAILMFLLRNYRQLNRRINEPIWRLKTMASRIAQGDLSIRVEKPEISELDELTDSLNTMAEKLIKLIDQNVQKQRNLQKAEMKALQAQIAPHFMYNTLGTILSLAEDGQTENVVTTTLALSSFFRLSLNKGRDWVTVAEEKAHVENYLAIQKMRYGAILEYDFDFSPEILKESMLKLLLQPLVENAIYHGIKKTRRRGHIAVKGTAEGDSMIFTVQDNGLGMTPEELEKLQANLLNYDVSSPGSGFGLYNVYKRIELYYETGDGLTVESEYDKGCTITLRLPIVRTQAAQPAPDQTQAAPTEGA</sequence>
<dbReference type="Pfam" id="PF02518">
    <property type="entry name" value="HATPase_c"/>
    <property type="match status" value="1"/>
</dbReference>
<evidence type="ECO:0000256" key="8">
    <source>
        <dbReference type="ARBA" id="ARBA00022741"/>
    </source>
</evidence>
<keyword evidence="19" id="KW-1185">Reference proteome</keyword>
<evidence type="ECO:0000256" key="12">
    <source>
        <dbReference type="ARBA" id="ARBA00023012"/>
    </source>
</evidence>
<evidence type="ECO:0000256" key="11">
    <source>
        <dbReference type="ARBA" id="ARBA00022989"/>
    </source>
</evidence>
<dbReference type="InterPro" id="IPR036890">
    <property type="entry name" value="HATPase_C_sf"/>
</dbReference>
<keyword evidence="10" id="KW-0067">ATP-binding</keyword>
<name>A0AAE3JHS9_9SPIR</name>
<evidence type="ECO:0000256" key="15">
    <source>
        <dbReference type="SAM" id="Phobius"/>
    </source>
</evidence>
<gene>
    <name evidence="18" type="ORF">K7J14_01480</name>
</gene>